<feature type="domain" description="Disease resistance protein winged helix" evidence="10">
    <location>
        <begin position="449"/>
        <end position="519"/>
    </location>
</feature>
<keyword evidence="7" id="KW-0175">Coiled coil</keyword>
<dbReference type="InterPro" id="IPR032675">
    <property type="entry name" value="LRR_dom_sf"/>
</dbReference>
<organism evidence="13 14">
    <name type="scientific">Eragrostis curvula</name>
    <name type="common">weeping love grass</name>
    <dbReference type="NCBI Taxonomy" id="38414"/>
    <lineage>
        <taxon>Eukaryota</taxon>
        <taxon>Viridiplantae</taxon>
        <taxon>Streptophyta</taxon>
        <taxon>Embryophyta</taxon>
        <taxon>Tracheophyta</taxon>
        <taxon>Spermatophyta</taxon>
        <taxon>Magnoliopsida</taxon>
        <taxon>Liliopsida</taxon>
        <taxon>Poales</taxon>
        <taxon>Poaceae</taxon>
        <taxon>PACMAD clade</taxon>
        <taxon>Chloridoideae</taxon>
        <taxon>Eragrostideae</taxon>
        <taxon>Eragrostidinae</taxon>
        <taxon>Eragrostis</taxon>
    </lineage>
</organism>
<evidence type="ECO:0000256" key="2">
    <source>
        <dbReference type="ARBA" id="ARBA00022614"/>
    </source>
</evidence>
<dbReference type="Proteomes" id="UP000324897">
    <property type="component" value="Chromosome 2"/>
</dbReference>
<feature type="domain" description="Disease resistance R13L4/SHOC-2-like LRR" evidence="11">
    <location>
        <begin position="565"/>
        <end position="689"/>
    </location>
</feature>
<dbReference type="Gene3D" id="3.40.50.300">
    <property type="entry name" value="P-loop containing nucleotide triphosphate hydrolases"/>
    <property type="match status" value="1"/>
</dbReference>
<keyword evidence="2" id="KW-0433">Leucine-rich repeat</keyword>
<evidence type="ECO:0000259" key="10">
    <source>
        <dbReference type="Pfam" id="PF23559"/>
    </source>
</evidence>
<dbReference type="SUPFAM" id="SSF52058">
    <property type="entry name" value="L domain-like"/>
    <property type="match status" value="2"/>
</dbReference>
<comment type="caution">
    <text evidence="13">The sequence shown here is derived from an EMBL/GenBank/DDBJ whole genome shotgun (WGS) entry which is preliminary data.</text>
</comment>
<keyword evidence="14" id="KW-1185">Reference proteome</keyword>
<evidence type="ECO:0008006" key="15">
    <source>
        <dbReference type="Google" id="ProtNLM"/>
    </source>
</evidence>
<dbReference type="Pfam" id="PF25019">
    <property type="entry name" value="LRR_R13L1-DRL21"/>
    <property type="match status" value="1"/>
</dbReference>
<evidence type="ECO:0000259" key="8">
    <source>
        <dbReference type="Pfam" id="PF00931"/>
    </source>
</evidence>
<dbReference type="GO" id="GO:0042742">
    <property type="term" value="P:defense response to bacterium"/>
    <property type="evidence" value="ECO:0007669"/>
    <property type="project" value="UniProtKB-ARBA"/>
</dbReference>
<comment type="similarity">
    <text evidence="1">Belongs to the disease resistance NB-LRR family.</text>
</comment>
<dbReference type="InterPro" id="IPR058922">
    <property type="entry name" value="WHD_DRP"/>
</dbReference>
<dbReference type="FunFam" id="1.10.10.10:FF:000322">
    <property type="entry name" value="Probable disease resistance protein At1g63360"/>
    <property type="match status" value="1"/>
</dbReference>
<feature type="non-terminal residue" evidence="13">
    <location>
        <position position="1"/>
    </location>
</feature>
<evidence type="ECO:0000256" key="5">
    <source>
        <dbReference type="ARBA" id="ARBA00022821"/>
    </source>
</evidence>
<keyword evidence="5" id="KW-0611">Plant defense</keyword>
<evidence type="ECO:0000259" key="9">
    <source>
        <dbReference type="Pfam" id="PF18052"/>
    </source>
</evidence>
<evidence type="ECO:0000259" key="11">
    <source>
        <dbReference type="Pfam" id="PF23598"/>
    </source>
</evidence>
<evidence type="ECO:0000259" key="12">
    <source>
        <dbReference type="Pfam" id="PF25019"/>
    </source>
</evidence>
<evidence type="ECO:0000256" key="6">
    <source>
        <dbReference type="ARBA" id="ARBA00022840"/>
    </source>
</evidence>
<dbReference type="InterPro" id="IPR002182">
    <property type="entry name" value="NB-ARC"/>
</dbReference>
<name>A0A5J9UV52_9POAL</name>
<dbReference type="GO" id="GO:0009626">
    <property type="term" value="P:plant-type hypersensitive response"/>
    <property type="evidence" value="ECO:0007669"/>
    <property type="project" value="UniProtKB-ARBA"/>
</dbReference>
<protein>
    <recommendedName>
        <fullName evidence="15">NB-ARC domain-containing protein</fullName>
    </recommendedName>
</protein>
<evidence type="ECO:0000313" key="13">
    <source>
        <dbReference type="EMBL" id="TVU27191.1"/>
    </source>
</evidence>
<dbReference type="Gene3D" id="3.80.10.10">
    <property type="entry name" value="Ribonuclease Inhibitor"/>
    <property type="match status" value="3"/>
</dbReference>
<dbReference type="GO" id="GO:0005524">
    <property type="term" value="F:ATP binding"/>
    <property type="evidence" value="ECO:0007669"/>
    <property type="project" value="UniProtKB-KW"/>
</dbReference>
<evidence type="ECO:0000256" key="4">
    <source>
        <dbReference type="ARBA" id="ARBA00022741"/>
    </source>
</evidence>
<feature type="domain" description="NB-ARC" evidence="8">
    <location>
        <begin position="193"/>
        <end position="362"/>
    </location>
</feature>
<keyword evidence="6" id="KW-0067">ATP-binding</keyword>
<dbReference type="InterPro" id="IPR042197">
    <property type="entry name" value="Apaf_helical"/>
</dbReference>
<dbReference type="PANTHER" id="PTHR36766:SF56">
    <property type="match status" value="1"/>
</dbReference>
<dbReference type="OrthoDB" id="1901675at2759"/>
<evidence type="ECO:0000256" key="7">
    <source>
        <dbReference type="ARBA" id="ARBA00023054"/>
    </source>
</evidence>
<keyword evidence="3" id="KW-0677">Repeat</keyword>
<dbReference type="Pfam" id="PF23559">
    <property type="entry name" value="WHD_DRP"/>
    <property type="match status" value="1"/>
</dbReference>
<dbReference type="InterPro" id="IPR027417">
    <property type="entry name" value="P-loop_NTPase"/>
</dbReference>
<evidence type="ECO:0000256" key="3">
    <source>
        <dbReference type="ARBA" id="ARBA00022737"/>
    </source>
</evidence>
<dbReference type="InterPro" id="IPR041118">
    <property type="entry name" value="Rx_N"/>
</dbReference>
<feature type="domain" description="Disease resistance N-terminal" evidence="9">
    <location>
        <begin position="26"/>
        <end position="117"/>
    </location>
</feature>
<feature type="domain" description="Disease resistance R13L4/SHOC-2-like LRR" evidence="11">
    <location>
        <begin position="1174"/>
        <end position="1315"/>
    </location>
</feature>
<dbReference type="InterPro" id="IPR055414">
    <property type="entry name" value="LRR_R13L4/SHOC2-like"/>
</dbReference>
<dbReference type="InterPro" id="IPR036388">
    <property type="entry name" value="WH-like_DNA-bd_sf"/>
</dbReference>
<evidence type="ECO:0000256" key="1">
    <source>
        <dbReference type="ARBA" id="ARBA00008894"/>
    </source>
</evidence>
<dbReference type="SUPFAM" id="SSF52540">
    <property type="entry name" value="P-loop containing nucleoside triphosphate hydrolases"/>
    <property type="match status" value="1"/>
</dbReference>
<dbReference type="Gene3D" id="1.10.8.430">
    <property type="entry name" value="Helical domain of apoptotic protease-activating factors"/>
    <property type="match status" value="1"/>
</dbReference>
<dbReference type="Gene3D" id="1.10.10.10">
    <property type="entry name" value="Winged helix-like DNA-binding domain superfamily/Winged helix DNA-binding domain"/>
    <property type="match status" value="1"/>
</dbReference>
<proteinExistence type="inferred from homology"/>
<dbReference type="PRINTS" id="PR00364">
    <property type="entry name" value="DISEASERSIST"/>
</dbReference>
<accession>A0A5J9UV52</accession>
<dbReference type="Gramene" id="TVU27191">
    <property type="protein sequence ID" value="TVU27191"/>
    <property type="gene ID" value="EJB05_29784"/>
</dbReference>
<dbReference type="Pfam" id="PF18052">
    <property type="entry name" value="Rx_N"/>
    <property type="match status" value="1"/>
</dbReference>
<dbReference type="Gene3D" id="1.20.5.4130">
    <property type="match status" value="1"/>
</dbReference>
<dbReference type="Pfam" id="PF00931">
    <property type="entry name" value="NB-ARC"/>
    <property type="match status" value="1"/>
</dbReference>
<dbReference type="InterPro" id="IPR056789">
    <property type="entry name" value="LRR_R13L1-DRL21"/>
</dbReference>
<dbReference type="EMBL" id="RWGY01000013">
    <property type="protein sequence ID" value="TVU27191.1"/>
    <property type="molecule type" value="Genomic_DNA"/>
</dbReference>
<reference evidence="13 14" key="1">
    <citation type="journal article" date="2019" name="Sci. Rep.">
        <title>A high-quality genome of Eragrostis curvula grass provides insights into Poaceae evolution and supports new strategies to enhance forage quality.</title>
        <authorList>
            <person name="Carballo J."/>
            <person name="Santos B.A.C.M."/>
            <person name="Zappacosta D."/>
            <person name="Garbus I."/>
            <person name="Selva J.P."/>
            <person name="Gallo C.A."/>
            <person name="Diaz A."/>
            <person name="Albertini E."/>
            <person name="Caccamo M."/>
            <person name="Echenique V."/>
        </authorList>
    </citation>
    <scope>NUCLEOTIDE SEQUENCE [LARGE SCALE GENOMIC DNA]</scope>
    <source>
        <strain evidence="14">cv. Victoria</strain>
        <tissue evidence="13">Leaf</tissue>
    </source>
</reference>
<feature type="domain" description="R13L1/DRL21-like LRR repeat region" evidence="12">
    <location>
        <begin position="794"/>
        <end position="928"/>
    </location>
</feature>
<dbReference type="GO" id="GO:0002758">
    <property type="term" value="P:innate immune response-activating signaling pathway"/>
    <property type="evidence" value="ECO:0007669"/>
    <property type="project" value="UniProtKB-ARBA"/>
</dbReference>
<gene>
    <name evidence="13" type="ORF">EJB05_29784</name>
</gene>
<sequence>NFGKETTTVSMVAATAIVASVVSATLNVVANKLAPLVIKQYSSIVGVTKDLEELKDLVKEVNCLLLGVGHEAIGNDPPLDWLRKLKDVAYTVDDIVDEFQLKAEEHDAALAGGGGIVFNMSVKPKSFIFQCKAAKKVKNIKKKFAAIVKQRTDISAIVNSLPPGQPICHINSAVAVMSSLPIVNSQLVIGRDNEKKKIVSKLVDACEQKEIKVVSIIRLGGSGKTTLAKLVFNDDTIIESHFEVRGWVHVSQEFDVENKLIKKLFEAISTENSEGHSNQHMIKTISDKLSKNRFLLVLDDVWTENRLRWETFMEYVKDGAPGSKILLTTRNRNVAEAVESIHLLNLSFLSTTDSWQVFEQSFGMAVKDLDPEFLEVGKDIVNKCCGVPLAIKVLAGVLRVKKRIEQWHTIRENNLLNAEDKEHQVSTCLSLSYFNLPSYVKPCFTICSLFPKGHLIDKEQLIDQWIAHDMIFLEDGVNYLEHTGDDYFNYLVQMGFLQDVHENNDGRVKCRMHDLVHEFSRSILGDEISLAVPTETAKLTKVPRYFSLMEQKSHLPPKNTFEKARSMYVVLARGDAFILGKALKNAKHLRSFTVKSVKTKSALTAILQIKNLRYLNISRLKCKTFPGSISDIWGLEALHVSRSNLVKLPESIGKLQKLRAVHLSYCRRLESLPDSIGNCHMISSINLYFCEELTMLPDSISRNIRLRVLRLARTGIKRLPSSITILENLECLDLDRCSKLVELPEGIGNLKKLVVLNLQGCERLEAMPVGIGQLTQLRKLGLFAVRGDLNCPQISELENVSKIGGELTIRSIAHGMNLNDGQKACLKQKTNLQSLSLIWRNNVAVNPENEVAVLDGLEPPSGIRSLKVSGYAGPTCTQWMLQQASTGAAGFPRFQWLSKLKLSYLPNLKHLQGLVELPCLEKLVLTGMPALESISGGPFPSLMKLEMADMHRLGVVLMVSKGNLADEVQGGGVRQVRVGSLLSELFIFGCPRLQILPHLPFSLGHLKLYRSNEQLLQLPGPGEGATLSSSDAGLTLSSSDAGLTLSSSDAGLIFSNFSRLKKLQLKGIPEESYGSGCEWNLLQHLTELESLEIGDCNGLTELPESMRSLRSLRFLRIYNCSALRTLGVWLGELCCLQLLEIRSCRSLSSLISPSVQHLTSLQTLSCSENIALFQGPDLEWIGDLRSLRDLRIRGCNGLSSLPQSLLQLTSLEDLNISSCRDTCQLPDRLGESLLSLRILNITEMRSLRSVPPSLGNLSSLQELQLCLCSALHQLPECLGELRSLRKFRIRDLRRLTCLPQSLCRLTSLQELDIQGCIALHQLPESLGELCSLRTFQIGGLPGLTCLPQSMSRLTSLEQLLIGSCPGITSLPEWIKCLPSLKRLCIYICSSLESRCKIGKGKDWHLISHIPHLGRGAGWHLLEAPEYTTQIIFFWAPVLRLLAYADLKSIQGDYCRRCDMLNIHQTTCPAHAAGAIGVKHA</sequence>
<keyword evidence="4" id="KW-0547">Nucleotide-binding</keyword>
<dbReference type="Pfam" id="PF23598">
    <property type="entry name" value="LRR_14"/>
    <property type="match status" value="2"/>
</dbReference>
<evidence type="ECO:0000313" key="14">
    <source>
        <dbReference type="Proteomes" id="UP000324897"/>
    </source>
</evidence>
<dbReference type="GO" id="GO:0043531">
    <property type="term" value="F:ADP binding"/>
    <property type="evidence" value="ECO:0007669"/>
    <property type="project" value="InterPro"/>
</dbReference>
<dbReference type="PANTHER" id="PTHR36766">
    <property type="entry name" value="PLANT BROAD-SPECTRUM MILDEW RESISTANCE PROTEIN RPW8"/>
    <property type="match status" value="1"/>
</dbReference>